<keyword evidence="1" id="KW-0472">Membrane</keyword>
<evidence type="ECO:0000313" key="3">
    <source>
        <dbReference type="Proteomes" id="UP000182915"/>
    </source>
</evidence>
<proteinExistence type="predicted"/>
<protein>
    <submittedName>
        <fullName evidence="2">Uncharacterized protein</fullName>
    </submittedName>
</protein>
<feature type="transmembrane region" description="Helical" evidence="1">
    <location>
        <begin position="154"/>
        <end position="172"/>
    </location>
</feature>
<keyword evidence="1" id="KW-1133">Transmembrane helix</keyword>
<feature type="transmembrane region" description="Helical" evidence="1">
    <location>
        <begin position="177"/>
        <end position="192"/>
    </location>
</feature>
<gene>
    <name evidence="2" type="ORF">SAMN04489835_0148</name>
</gene>
<dbReference type="AlphaFoldDB" id="A0A1H6IJV1"/>
<feature type="transmembrane region" description="Helical" evidence="1">
    <location>
        <begin position="204"/>
        <end position="224"/>
    </location>
</feature>
<name>A0A1H6IJV1_MYCRU</name>
<keyword evidence="1" id="KW-0812">Transmembrane</keyword>
<reference evidence="3" key="1">
    <citation type="submission" date="2016-10" db="EMBL/GenBank/DDBJ databases">
        <authorList>
            <person name="Varghese N."/>
            <person name="Submissions S."/>
        </authorList>
    </citation>
    <scope>NUCLEOTIDE SEQUENCE [LARGE SCALE GENOMIC DNA]</scope>
    <source>
        <strain evidence="3">DSM 45405</strain>
    </source>
</reference>
<keyword evidence="3" id="KW-1185">Reference proteome</keyword>
<dbReference type="Proteomes" id="UP000182915">
    <property type="component" value="Chromosome I"/>
</dbReference>
<feature type="transmembrane region" description="Helical" evidence="1">
    <location>
        <begin position="73"/>
        <end position="93"/>
    </location>
</feature>
<dbReference type="RefSeq" id="WP_083405522.1">
    <property type="nucleotide sequence ID" value="NZ_LT629971.1"/>
</dbReference>
<feature type="transmembrane region" description="Helical" evidence="1">
    <location>
        <begin position="126"/>
        <end position="148"/>
    </location>
</feature>
<dbReference type="EMBL" id="LT629971">
    <property type="protein sequence ID" value="SEH46827.1"/>
    <property type="molecule type" value="Genomic_DNA"/>
</dbReference>
<feature type="transmembrane region" description="Helical" evidence="1">
    <location>
        <begin position="99"/>
        <end position="119"/>
    </location>
</feature>
<evidence type="ECO:0000256" key="1">
    <source>
        <dbReference type="SAM" id="Phobius"/>
    </source>
</evidence>
<feature type="transmembrane region" description="Helical" evidence="1">
    <location>
        <begin position="40"/>
        <end position="61"/>
    </location>
</feature>
<organism evidence="2 3">
    <name type="scientific">Mycolicibacterium rutilum</name>
    <name type="common">Mycobacterium rutilum</name>
    <dbReference type="NCBI Taxonomy" id="370526"/>
    <lineage>
        <taxon>Bacteria</taxon>
        <taxon>Bacillati</taxon>
        <taxon>Actinomycetota</taxon>
        <taxon>Actinomycetes</taxon>
        <taxon>Mycobacteriales</taxon>
        <taxon>Mycobacteriaceae</taxon>
        <taxon>Mycolicibacterium</taxon>
    </lineage>
</organism>
<accession>A0A1H6IJV1</accession>
<dbReference type="OrthoDB" id="9934175at2"/>
<evidence type="ECO:0000313" key="2">
    <source>
        <dbReference type="EMBL" id="SEH46827.1"/>
    </source>
</evidence>
<dbReference type="STRING" id="370526.SAMN04489835_0148"/>
<sequence>MSITKNLGTDESAIGPFVNGLITAVAFGGVVSSAGSTDSGVLMVAIGMGIASAVFALADFLRRPSVLLFDGMAILLLFPAIASFVNGVCGNGVATPLRWTALALLLAVAALTAAASFITLHKPFRFGVGVALLGAVEALVAVTTFLTYGTTSDMVILAVMVPTAFVLGLLVIRLPQVVTGLAAVALGLHAVYTSTLDGTCGGNAAGLMVILLYCGAYFATRAVAGPFSGRRRL</sequence>
<feature type="transmembrane region" description="Helical" evidence="1">
    <location>
        <begin position="12"/>
        <end position="34"/>
    </location>
</feature>